<accession>A0A955IFD2</accession>
<evidence type="ECO:0008006" key="3">
    <source>
        <dbReference type="Google" id="ProtNLM"/>
    </source>
</evidence>
<evidence type="ECO:0000313" key="1">
    <source>
        <dbReference type="EMBL" id="MCA9381193.1"/>
    </source>
</evidence>
<proteinExistence type="predicted"/>
<organism evidence="1 2">
    <name type="scientific">Candidatus Dojkabacteria bacterium</name>
    <dbReference type="NCBI Taxonomy" id="2099670"/>
    <lineage>
        <taxon>Bacteria</taxon>
        <taxon>Candidatus Dojkabacteria</taxon>
    </lineage>
</organism>
<dbReference type="Gene3D" id="3.40.50.2300">
    <property type="match status" value="1"/>
</dbReference>
<comment type="caution">
    <text evidence="1">The sequence shown here is derived from an EMBL/GenBank/DDBJ whole genome shotgun (WGS) entry which is preliminary data.</text>
</comment>
<dbReference type="AlphaFoldDB" id="A0A955IFD2"/>
<dbReference type="EMBL" id="JAGQLJ010000058">
    <property type="protein sequence ID" value="MCA9381193.1"/>
    <property type="molecule type" value="Genomic_DNA"/>
</dbReference>
<dbReference type="SUPFAM" id="SSF52172">
    <property type="entry name" value="CheY-like"/>
    <property type="match status" value="1"/>
</dbReference>
<protein>
    <recommendedName>
        <fullName evidence="3">Response regulator</fullName>
    </recommendedName>
</protein>
<sequence>MNKLPTTTSLPNCSIVILDDNYVIRNIIKNELYRNISNLFPGVIFDIYSSDDGVGGLGYVYITKPMVVIVDTTLPRYSGKEIFEFLKSNQSTSLQDTKIILISEFGTDFEELPNNFLILDKSRLS</sequence>
<evidence type="ECO:0000313" key="2">
    <source>
        <dbReference type="Proteomes" id="UP000775877"/>
    </source>
</evidence>
<feature type="non-terminal residue" evidence="1">
    <location>
        <position position="125"/>
    </location>
</feature>
<name>A0A955IFD2_9BACT</name>
<dbReference type="InterPro" id="IPR011006">
    <property type="entry name" value="CheY-like_superfamily"/>
</dbReference>
<reference evidence="1" key="2">
    <citation type="journal article" date="2021" name="Microbiome">
        <title>Successional dynamics and alternative stable states in a saline activated sludge microbial community over 9 years.</title>
        <authorList>
            <person name="Wang Y."/>
            <person name="Ye J."/>
            <person name="Ju F."/>
            <person name="Liu L."/>
            <person name="Boyd J.A."/>
            <person name="Deng Y."/>
            <person name="Parks D.H."/>
            <person name="Jiang X."/>
            <person name="Yin X."/>
            <person name="Woodcroft B.J."/>
            <person name="Tyson G.W."/>
            <person name="Hugenholtz P."/>
            <person name="Polz M.F."/>
            <person name="Zhang T."/>
        </authorList>
    </citation>
    <scope>NUCLEOTIDE SEQUENCE</scope>
    <source>
        <strain evidence="1">HKST-UBA13</strain>
    </source>
</reference>
<dbReference type="Proteomes" id="UP000775877">
    <property type="component" value="Unassembled WGS sequence"/>
</dbReference>
<gene>
    <name evidence="1" type="ORF">KC678_02920</name>
</gene>
<reference evidence="1" key="1">
    <citation type="submission" date="2020-04" db="EMBL/GenBank/DDBJ databases">
        <authorList>
            <person name="Zhang T."/>
        </authorList>
    </citation>
    <scope>NUCLEOTIDE SEQUENCE</scope>
    <source>
        <strain evidence="1">HKST-UBA13</strain>
    </source>
</reference>